<keyword evidence="3" id="KW-1185">Reference proteome</keyword>
<dbReference type="EMBL" id="JAIFTH010001680">
    <property type="protein sequence ID" value="KAG9508476.1"/>
    <property type="molecule type" value="Genomic_DNA"/>
</dbReference>
<accession>A0ABQ7S4Y6</accession>
<reference evidence="2 3" key="1">
    <citation type="submission" date="2020-10" db="EMBL/GenBank/DDBJ databases">
        <authorList>
            <person name="Klimov P.B."/>
            <person name="Dyachkov S.M."/>
            <person name="Chetverikov P.E."/>
        </authorList>
    </citation>
    <scope>NUCLEOTIDE SEQUENCE [LARGE SCALE GENOMIC DNA]</scope>
    <source>
        <strain evidence="2">BMOC 18-1129-001#AD2665</strain>
        <tissue evidence="2">Entire mites</tissue>
    </source>
</reference>
<evidence type="ECO:0000313" key="3">
    <source>
        <dbReference type="Proteomes" id="UP000825002"/>
    </source>
</evidence>
<sequence>MLSKIVTRAFPRQQARVNHIQGLIQISVFRNAPTRYFTSYNRAYVGYHGLLLKPKQNTNLKASLSSHTDDEKEVVVPQMAESQTKGGKATVILFPGQGSQYVGMVSKKAVDSCRNARALFEQANQILGYDLLKMCSDGPEYELNKTLHCQPAVLVTSLASVERLAQMNSAAIENCIGTAGFSVGEITALVLAGSLKFSDALKFTRVRAEVMQEISDNTASGMMTVFYGSQSKVAMACHAAAEFCTRSGMDKSDSVCSVANYLFPHCQVIAGHDRALEFVEKYASDFGIKRTKRLTVSGAFHTKIMSQGKKVLKNALSKIEIHTPRIKVYSNLDGKQYQSPDEIRRNLELHICAPVKWEQTIHHIYEQYSADLPITFECGPQKQMTTILAMINKKAKTLAFNVEMT</sequence>
<protein>
    <submittedName>
        <fullName evidence="2">Malonyl-CoA-acyl carrier protein transacylase, mitochondrial</fullName>
    </submittedName>
</protein>
<dbReference type="InterPro" id="IPR001227">
    <property type="entry name" value="Ac_transferase_dom_sf"/>
</dbReference>
<evidence type="ECO:0000259" key="1">
    <source>
        <dbReference type="SMART" id="SM00827"/>
    </source>
</evidence>
<feature type="domain" description="Malonyl-CoA:ACP transacylase (MAT)" evidence="1">
    <location>
        <begin position="93"/>
        <end position="395"/>
    </location>
</feature>
<feature type="non-terminal residue" evidence="2">
    <location>
        <position position="1"/>
    </location>
</feature>
<comment type="caution">
    <text evidence="2">The sequence shown here is derived from an EMBL/GenBank/DDBJ whole genome shotgun (WGS) entry which is preliminary data.</text>
</comment>
<evidence type="ECO:0000313" key="2">
    <source>
        <dbReference type="EMBL" id="KAG9508476.1"/>
    </source>
</evidence>
<dbReference type="SUPFAM" id="SSF55048">
    <property type="entry name" value="Probable ACP-binding domain of malonyl-CoA ACP transacylase"/>
    <property type="match status" value="1"/>
</dbReference>
<organism evidence="2 3">
    <name type="scientific">Fragariocoptes setiger</name>
    <dbReference type="NCBI Taxonomy" id="1670756"/>
    <lineage>
        <taxon>Eukaryota</taxon>
        <taxon>Metazoa</taxon>
        <taxon>Ecdysozoa</taxon>
        <taxon>Arthropoda</taxon>
        <taxon>Chelicerata</taxon>
        <taxon>Arachnida</taxon>
        <taxon>Acari</taxon>
        <taxon>Acariformes</taxon>
        <taxon>Trombidiformes</taxon>
        <taxon>Prostigmata</taxon>
        <taxon>Eupodina</taxon>
        <taxon>Eriophyoidea</taxon>
        <taxon>Phytoptidae</taxon>
        <taxon>Fragariocoptes</taxon>
    </lineage>
</organism>
<name>A0ABQ7S4Y6_9ACAR</name>
<dbReference type="PANTHER" id="PTHR47170">
    <property type="entry name" value="MALONYL-COA ACP TRANSACYLASE, ACP-BINDING"/>
    <property type="match status" value="1"/>
</dbReference>
<dbReference type="InterPro" id="IPR014043">
    <property type="entry name" value="Acyl_transferase_dom"/>
</dbReference>
<dbReference type="Gene3D" id="3.40.366.10">
    <property type="entry name" value="Malonyl-Coenzyme A Acyl Carrier Protein, domain 2"/>
    <property type="match status" value="1"/>
</dbReference>
<dbReference type="InterPro" id="IPR016035">
    <property type="entry name" value="Acyl_Trfase/lysoPLipase"/>
</dbReference>
<dbReference type="Pfam" id="PF00698">
    <property type="entry name" value="Acyl_transf_1"/>
    <property type="match status" value="1"/>
</dbReference>
<dbReference type="Gene3D" id="3.30.70.250">
    <property type="entry name" value="Malonyl-CoA ACP transacylase, ACP-binding"/>
    <property type="match status" value="1"/>
</dbReference>
<dbReference type="InterPro" id="IPR052760">
    <property type="entry name" value="Mitochondrial_malonyltrans"/>
</dbReference>
<dbReference type="SMART" id="SM00827">
    <property type="entry name" value="PKS_AT"/>
    <property type="match status" value="1"/>
</dbReference>
<gene>
    <name evidence="2" type="primary">beg</name>
    <name evidence="2" type="ORF">GZH46_03028</name>
</gene>
<dbReference type="SUPFAM" id="SSF52151">
    <property type="entry name" value="FabD/lysophospholipase-like"/>
    <property type="match status" value="1"/>
</dbReference>
<dbReference type="Proteomes" id="UP000825002">
    <property type="component" value="Unassembled WGS sequence"/>
</dbReference>
<dbReference type="InterPro" id="IPR016036">
    <property type="entry name" value="Malonyl_transacylase_ACP-bd"/>
</dbReference>
<proteinExistence type="predicted"/>
<dbReference type="PANTHER" id="PTHR47170:SF2">
    <property type="entry name" value="MALONYL-COA:ACP TRANSACYLASE (MAT) DOMAIN-CONTAINING PROTEIN"/>
    <property type="match status" value="1"/>
</dbReference>